<comment type="caution">
    <text evidence="1">The sequence shown here is derived from an EMBL/GenBank/DDBJ whole genome shotgun (WGS) entry which is preliminary data.</text>
</comment>
<proteinExistence type="predicted"/>
<keyword evidence="2" id="KW-1185">Reference proteome</keyword>
<evidence type="ECO:0000313" key="2">
    <source>
        <dbReference type="Proteomes" id="UP001470230"/>
    </source>
</evidence>
<gene>
    <name evidence="1" type="ORF">M9Y10_027455</name>
</gene>
<dbReference type="Proteomes" id="UP001470230">
    <property type="component" value="Unassembled WGS sequence"/>
</dbReference>
<organism evidence="1 2">
    <name type="scientific">Tritrichomonas musculus</name>
    <dbReference type="NCBI Taxonomy" id="1915356"/>
    <lineage>
        <taxon>Eukaryota</taxon>
        <taxon>Metamonada</taxon>
        <taxon>Parabasalia</taxon>
        <taxon>Tritrichomonadida</taxon>
        <taxon>Tritrichomonadidae</taxon>
        <taxon>Tritrichomonas</taxon>
    </lineage>
</organism>
<sequence length="73" mass="8929">MTLSFEDDAIRKFDPHHQQNYYFSTDYRPKPTKEVCERNLKILKWNAVDFHVRYSLFVTNGRCTYPVFEDYSR</sequence>
<name>A0ABR2H4V6_9EUKA</name>
<protein>
    <submittedName>
        <fullName evidence="1">Uncharacterized protein</fullName>
    </submittedName>
</protein>
<reference evidence="1 2" key="1">
    <citation type="submission" date="2024-04" db="EMBL/GenBank/DDBJ databases">
        <title>Tritrichomonas musculus Genome.</title>
        <authorList>
            <person name="Alves-Ferreira E."/>
            <person name="Grigg M."/>
            <person name="Lorenzi H."/>
            <person name="Galac M."/>
        </authorList>
    </citation>
    <scope>NUCLEOTIDE SEQUENCE [LARGE SCALE GENOMIC DNA]</scope>
    <source>
        <strain evidence="1 2">EAF2021</strain>
    </source>
</reference>
<evidence type="ECO:0000313" key="1">
    <source>
        <dbReference type="EMBL" id="KAK8841254.1"/>
    </source>
</evidence>
<accession>A0ABR2H4V6</accession>
<dbReference type="EMBL" id="JAPFFF010000042">
    <property type="protein sequence ID" value="KAK8841254.1"/>
    <property type="molecule type" value="Genomic_DNA"/>
</dbReference>